<name>A0A6M8HPZ3_9PROT</name>
<reference evidence="2 3" key="1">
    <citation type="journal article" date="2014" name="World J. Microbiol. Biotechnol.">
        <title>Biodiversity and physiological characteristics of Antarctic and Arctic lichens-associated bacteria.</title>
        <authorList>
            <person name="Lee Y.M."/>
            <person name="Kim E.H."/>
            <person name="Lee H.K."/>
            <person name="Hong S.G."/>
        </authorList>
    </citation>
    <scope>NUCLEOTIDE SEQUENCE [LARGE SCALE GENOMIC DNA]</scope>
    <source>
        <strain evidence="2 3">PAMC 26569</strain>
    </source>
</reference>
<dbReference type="RefSeq" id="WP_171833932.1">
    <property type="nucleotide sequence ID" value="NZ_CP053708.1"/>
</dbReference>
<dbReference type="KEGG" id="lck:HN018_10370"/>
<accession>A0A6M8HPZ3</accession>
<protein>
    <submittedName>
        <fullName evidence="2">Uncharacterized protein</fullName>
    </submittedName>
</protein>
<organism evidence="2 3">
    <name type="scientific">Lichenicola cladoniae</name>
    <dbReference type="NCBI Taxonomy" id="1484109"/>
    <lineage>
        <taxon>Bacteria</taxon>
        <taxon>Pseudomonadati</taxon>
        <taxon>Pseudomonadota</taxon>
        <taxon>Alphaproteobacteria</taxon>
        <taxon>Acetobacterales</taxon>
        <taxon>Acetobacteraceae</taxon>
        <taxon>Lichenicola</taxon>
    </lineage>
</organism>
<sequence length="61" mass="7007">MTQPRTPPTTTPDRAEADRQSRLVREAAALRENLRRRKQQMRARQEPPPDTVEIDPGIVSD</sequence>
<proteinExistence type="predicted"/>
<feature type="compositionally biased region" description="Pro residues" evidence="1">
    <location>
        <begin position="1"/>
        <end position="10"/>
    </location>
</feature>
<evidence type="ECO:0000256" key="1">
    <source>
        <dbReference type="SAM" id="MobiDB-lite"/>
    </source>
</evidence>
<dbReference type="AlphaFoldDB" id="A0A6M8HPZ3"/>
<keyword evidence="3" id="KW-1185">Reference proteome</keyword>
<evidence type="ECO:0000313" key="2">
    <source>
        <dbReference type="EMBL" id="QKE90386.1"/>
    </source>
</evidence>
<dbReference type="EMBL" id="CP053708">
    <property type="protein sequence ID" value="QKE90386.1"/>
    <property type="molecule type" value="Genomic_DNA"/>
</dbReference>
<feature type="region of interest" description="Disordered" evidence="1">
    <location>
        <begin position="33"/>
        <end position="61"/>
    </location>
</feature>
<feature type="region of interest" description="Disordered" evidence="1">
    <location>
        <begin position="1"/>
        <end position="21"/>
    </location>
</feature>
<evidence type="ECO:0000313" key="3">
    <source>
        <dbReference type="Proteomes" id="UP000500767"/>
    </source>
</evidence>
<dbReference type="Proteomes" id="UP000500767">
    <property type="component" value="Chromosome"/>
</dbReference>
<gene>
    <name evidence="2" type="ORF">HN018_10370</name>
</gene>